<dbReference type="GO" id="GO:0140662">
    <property type="term" value="F:ATP-dependent protein folding chaperone"/>
    <property type="evidence" value="ECO:0007669"/>
    <property type="project" value="InterPro"/>
</dbReference>
<dbReference type="SUPFAM" id="SSF53067">
    <property type="entry name" value="Actin-like ATPase domain"/>
    <property type="match status" value="2"/>
</dbReference>
<evidence type="ECO:0000313" key="9">
    <source>
        <dbReference type="EMBL" id="MBL7629599.1"/>
    </source>
</evidence>
<keyword evidence="6" id="KW-0143">Chaperone</keyword>
<dbReference type="SUPFAM" id="SSF53850">
    <property type="entry name" value="Periplasmic binding protein-like II"/>
    <property type="match status" value="1"/>
</dbReference>
<dbReference type="PANTHER" id="PTHR30570">
    <property type="entry name" value="PERIPLASMIC PHOSPHATE BINDING COMPONENT OF PHOSPHATE ABC TRANSPORTER"/>
    <property type="match status" value="1"/>
</dbReference>
<dbReference type="Gene3D" id="3.40.190.10">
    <property type="entry name" value="Periplasmic binding protein-like II"/>
    <property type="match status" value="2"/>
</dbReference>
<dbReference type="PRINTS" id="PR00301">
    <property type="entry name" value="HEATSHOCK70"/>
</dbReference>
<evidence type="ECO:0000256" key="5">
    <source>
        <dbReference type="ARBA" id="ARBA00023016"/>
    </source>
</evidence>
<evidence type="ECO:0000256" key="4">
    <source>
        <dbReference type="ARBA" id="ARBA00022840"/>
    </source>
</evidence>
<dbReference type="Pfam" id="PF00012">
    <property type="entry name" value="HSP70"/>
    <property type="match status" value="1"/>
</dbReference>
<dbReference type="PROSITE" id="PS01036">
    <property type="entry name" value="HSP70_3"/>
    <property type="match status" value="1"/>
</dbReference>
<dbReference type="InterPro" id="IPR050811">
    <property type="entry name" value="Phosphate_ABC_transporter"/>
</dbReference>
<keyword evidence="4" id="KW-0067">ATP-binding</keyword>
<comment type="similarity">
    <text evidence="1">Belongs to the heat shock protein 70 family.</text>
</comment>
<dbReference type="EMBL" id="JAEACQ010000232">
    <property type="protein sequence ID" value="MBL7629599.1"/>
    <property type="molecule type" value="Genomic_DNA"/>
</dbReference>
<dbReference type="InterPro" id="IPR043129">
    <property type="entry name" value="ATPase_NBD"/>
</dbReference>
<comment type="caution">
    <text evidence="9">The sequence shown here is derived from an EMBL/GenBank/DDBJ whole genome shotgun (WGS) entry which is preliminary data.</text>
</comment>
<dbReference type="InterPro" id="IPR013126">
    <property type="entry name" value="Hsp_70_fam"/>
</dbReference>
<evidence type="ECO:0000256" key="6">
    <source>
        <dbReference type="ARBA" id="ARBA00023186"/>
    </source>
</evidence>
<evidence type="ECO:0000313" key="10">
    <source>
        <dbReference type="Proteomes" id="UP000604475"/>
    </source>
</evidence>
<evidence type="ECO:0000256" key="3">
    <source>
        <dbReference type="ARBA" id="ARBA00022741"/>
    </source>
</evidence>
<evidence type="ECO:0000256" key="1">
    <source>
        <dbReference type="ARBA" id="ARBA00007381"/>
    </source>
</evidence>
<dbReference type="GO" id="GO:0005524">
    <property type="term" value="F:ATP binding"/>
    <property type="evidence" value="ECO:0007669"/>
    <property type="project" value="UniProtKB-KW"/>
</dbReference>
<dbReference type="PANTHER" id="PTHR30570:SF1">
    <property type="entry name" value="PHOSPHATE-BINDING PROTEIN PSTS"/>
    <property type="match status" value="1"/>
</dbReference>
<feature type="domain" description="PBP" evidence="8">
    <location>
        <begin position="567"/>
        <end position="817"/>
    </location>
</feature>
<keyword evidence="5" id="KW-0346">Stress response</keyword>
<keyword evidence="3" id="KW-0547">Nucleotide-binding</keyword>
<dbReference type="Gene3D" id="3.30.420.40">
    <property type="match status" value="2"/>
</dbReference>
<evidence type="ECO:0000256" key="7">
    <source>
        <dbReference type="SAM" id="MobiDB-lite"/>
    </source>
</evidence>
<dbReference type="Pfam" id="PF12849">
    <property type="entry name" value="PBP_like_2"/>
    <property type="match status" value="1"/>
</dbReference>
<gene>
    <name evidence="9" type="ORF">I7412_20990</name>
</gene>
<feature type="region of interest" description="Disordered" evidence="7">
    <location>
        <begin position="373"/>
        <end position="395"/>
    </location>
</feature>
<dbReference type="Proteomes" id="UP000604475">
    <property type="component" value="Unassembled WGS sequence"/>
</dbReference>
<protein>
    <submittedName>
        <fullName evidence="9">Hsp70 family protein</fullName>
    </submittedName>
</protein>
<feature type="region of interest" description="Disordered" evidence="7">
    <location>
        <begin position="470"/>
        <end position="507"/>
    </location>
</feature>
<organism evidence="9 10">
    <name type="scientific">Frankia nepalensis</name>
    <dbReference type="NCBI Taxonomy" id="1836974"/>
    <lineage>
        <taxon>Bacteria</taxon>
        <taxon>Bacillati</taxon>
        <taxon>Actinomycetota</taxon>
        <taxon>Actinomycetes</taxon>
        <taxon>Frankiales</taxon>
        <taxon>Frankiaceae</taxon>
        <taxon>Frankia</taxon>
    </lineage>
</organism>
<keyword evidence="2" id="KW-0732">Signal</keyword>
<dbReference type="Gene3D" id="3.90.640.10">
    <property type="entry name" value="Actin, Chain A, domain 4"/>
    <property type="match status" value="1"/>
</dbReference>
<reference evidence="9" key="1">
    <citation type="submission" date="2020-12" db="EMBL/GenBank/DDBJ databases">
        <title>Genomic characterization of non-nitrogen-fixing Frankia strains.</title>
        <authorList>
            <person name="Carlos-Shanley C."/>
            <person name="Guerra T."/>
            <person name="Hahn D."/>
        </authorList>
    </citation>
    <scope>NUCLEOTIDE SEQUENCE</scope>
    <source>
        <strain evidence="9">CN6</strain>
    </source>
</reference>
<proteinExistence type="inferred from homology"/>
<dbReference type="AlphaFoldDB" id="A0A937RIS0"/>
<dbReference type="InterPro" id="IPR018181">
    <property type="entry name" value="Heat_shock_70_CS"/>
</dbReference>
<sequence length="856" mass="87486">MGYQLGIDVGAANTVVAVSDGDWPQILTIAGGPSIPTVLYFPTSGTVMFGRAAARRALADPARSAEAFMRRIGDSSPIMVGGGAYAPEGLLTRFLERVIAAAAEARGAKPDQVVVTHPTSWNSRRRELFTEALDRLDTLDIPVVAAPAAEALGAVLSRRATSRTPGRPADLIAVYDLGAGSCEAAVLSVTDYGADVVGSPTGFAHTGGLDLDTVLLEHVLSAAGQNPATLDRSDQATATALGRLRAEVIAAKETLAADDEASIPVTLPGVFTWVTLRRDELERLVTPAVEDSVRALTRTVRSVPATAEQLSAVLLYGGLTRMPLVGRLVRAGLPGAGRYEQPPAEDLALGAALLAAGMAEQAALAAGGPATALIGPTTSQPPEAGSFPGVSLPPSGPYPGAPSAAGGAYAGPPSYAGGAPMGAAGSGDGEATALVTAAYQGFPAATTGGPRPTGDAPMSAHQTAYAWGAGGAAGAGREGQHGAGGAGGGPAPGGRRRDSGGRRPGAVASLRTRGGIAAAVAAVVFVAGGAALGLTLTNSSDDNKIITAEPTVAPTVTASSGPPTTPTPDPARNLVRVADSDEVAPISQRAFTDFRQQEKNVSVSFDPNVTDTDQAFGKLCSGEVAIAGASYELDPKFAADPACKDEVVAFEIAHHTLPIIVNPANTWVGCMNLDTLKKVWGAGSTVTKWSDINKSWPNEPINFVGPKPDSVQAQVFNSNISGSKDQGRTYTPKDLGGIAQTVANDPNAFGFLDFPTYQTFGDQLKGLLVDGGEGCTPPNAITAGTGAYVPLCKPLFVYARLDALHDPATVAYLRYYLQNAQTITQQTGYVGRSDKTTQDNLARLDDLSQGVGPVTA</sequence>
<feature type="compositionally biased region" description="Gly residues" evidence="7">
    <location>
        <begin position="470"/>
        <end position="492"/>
    </location>
</feature>
<name>A0A937RIS0_9ACTN</name>
<evidence type="ECO:0000256" key="2">
    <source>
        <dbReference type="ARBA" id="ARBA00022729"/>
    </source>
</evidence>
<accession>A0A937RIS0</accession>
<keyword evidence="10" id="KW-1185">Reference proteome</keyword>
<dbReference type="InterPro" id="IPR024370">
    <property type="entry name" value="PBP_domain"/>
</dbReference>
<evidence type="ECO:0000259" key="8">
    <source>
        <dbReference type="Pfam" id="PF12849"/>
    </source>
</evidence>
<dbReference type="RefSeq" id="WP_203000648.1">
    <property type="nucleotide sequence ID" value="NZ_JADWYU010000115.1"/>
</dbReference>